<dbReference type="InterPro" id="IPR036890">
    <property type="entry name" value="HATPase_C_sf"/>
</dbReference>
<dbReference type="PATRIC" id="fig|1116472.3.peg.681"/>
<organism evidence="6 7">
    <name type="scientific">Methyloglobulus morosus KoM1</name>
    <dbReference type="NCBI Taxonomy" id="1116472"/>
    <lineage>
        <taxon>Bacteria</taxon>
        <taxon>Pseudomonadati</taxon>
        <taxon>Pseudomonadota</taxon>
        <taxon>Gammaproteobacteria</taxon>
        <taxon>Methylococcales</taxon>
        <taxon>Methylococcaceae</taxon>
        <taxon>Methyloglobulus</taxon>
    </lineage>
</organism>
<dbReference type="GO" id="GO:0046983">
    <property type="term" value="F:protein dimerization activity"/>
    <property type="evidence" value="ECO:0007669"/>
    <property type="project" value="InterPro"/>
</dbReference>
<dbReference type="Gene3D" id="1.20.5.1930">
    <property type="match status" value="1"/>
</dbReference>
<dbReference type="PANTHER" id="PTHR24421">
    <property type="entry name" value="NITRATE/NITRITE SENSOR PROTEIN NARX-RELATED"/>
    <property type="match status" value="1"/>
</dbReference>
<gene>
    <name evidence="6" type="ORF">MGMO_20c00130</name>
</gene>
<keyword evidence="4" id="KW-0812">Transmembrane</keyword>
<dbReference type="EMBL" id="AYLO01000020">
    <property type="protein sequence ID" value="ESS73458.1"/>
    <property type="molecule type" value="Genomic_DNA"/>
</dbReference>
<dbReference type="Gene3D" id="3.30.565.10">
    <property type="entry name" value="Histidine kinase-like ATPase, C-terminal domain"/>
    <property type="match status" value="1"/>
</dbReference>
<reference evidence="6 7" key="1">
    <citation type="journal article" date="2013" name="Genome Announc.">
        <title>Draft Genome Sequence of the Methanotrophic Gammaproteobacterium Methyloglobulus morosus DSM 22980 Strain KoM1.</title>
        <authorList>
            <person name="Poehlein A."/>
            <person name="Deutzmann J.S."/>
            <person name="Daniel R."/>
            <person name="Simeonova D.D."/>
        </authorList>
    </citation>
    <scope>NUCLEOTIDE SEQUENCE [LARGE SCALE GENOMIC DNA]</scope>
    <source>
        <strain evidence="6 7">KoM1</strain>
    </source>
</reference>
<dbReference type="STRING" id="1116472.MGMO_20c00130"/>
<keyword evidence="7" id="KW-1185">Reference proteome</keyword>
<dbReference type="Proteomes" id="UP000017842">
    <property type="component" value="Unassembled WGS sequence"/>
</dbReference>
<feature type="transmembrane region" description="Helical" evidence="4">
    <location>
        <begin position="6"/>
        <end position="28"/>
    </location>
</feature>
<dbReference type="PANTHER" id="PTHR24421:SF58">
    <property type="entry name" value="SIGNAL TRANSDUCTION HISTIDINE-PROTEIN KINASE_PHOSPHATASE UHPB"/>
    <property type="match status" value="1"/>
</dbReference>
<dbReference type="InterPro" id="IPR050482">
    <property type="entry name" value="Sensor_HK_TwoCompSys"/>
</dbReference>
<feature type="transmembrane region" description="Helical" evidence="4">
    <location>
        <begin position="159"/>
        <end position="178"/>
    </location>
</feature>
<dbReference type="Pfam" id="PF07730">
    <property type="entry name" value="HisKA_3"/>
    <property type="match status" value="1"/>
</dbReference>
<evidence type="ECO:0000256" key="1">
    <source>
        <dbReference type="ARBA" id="ARBA00022679"/>
    </source>
</evidence>
<proteinExistence type="predicted"/>
<dbReference type="GO" id="GO:0016020">
    <property type="term" value="C:membrane"/>
    <property type="evidence" value="ECO:0007669"/>
    <property type="project" value="InterPro"/>
</dbReference>
<keyword evidence="1" id="KW-0808">Transferase</keyword>
<keyword evidence="3" id="KW-0902">Two-component regulatory system</keyword>
<dbReference type="CDD" id="cd16917">
    <property type="entry name" value="HATPase_UhpB-NarQ-NarX-like"/>
    <property type="match status" value="1"/>
</dbReference>
<evidence type="ECO:0000313" key="6">
    <source>
        <dbReference type="EMBL" id="ESS73458.1"/>
    </source>
</evidence>
<keyword evidence="4" id="KW-0472">Membrane</keyword>
<keyword evidence="2 6" id="KW-0418">Kinase</keyword>
<evidence type="ECO:0000313" key="7">
    <source>
        <dbReference type="Proteomes" id="UP000017842"/>
    </source>
</evidence>
<dbReference type="InterPro" id="IPR005467">
    <property type="entry name" value="His_kinase_dom"/>
</dbReference>
<dbReference type="SUPFAM" id="SSF55874">
    <property type="entry name" value="ATPase domain of HSP90 chaperone/DNA topoisomerase II/histidine kinase"/>
    <property type="match status" value="1"/>
</dbReference>
<dbReference type="InterPro" id="IPR003594">
    <property type="entry name" value="HATPase_dom"/>
</dbReference>
<sequence length="451" mass="50037">MNLKAHLLLQIVLVATVCLMATAAYVLFQNNRQVKQEAAMTLDSIGKYLEIQLLRIDANLQDLRHFPDFELWKQTHAASGVCFRYVSANREATYGLCQGEDPSIKRWPVIFEKLYRRIFNSGIELTRTLSFKGQSYGTITVIPSAEIELARAWDGLTGLLGLSASTAIAVCLLVYLSIYRALHPVQVIVDNLEKMQTADSATVLPPFKLIEWQLIGAAINDFAATQKRLLSERKKLVLQLMLVQEEERRYLARELHDEFGQCLSAINALSSSIVQTAKTDCPQLVPETESIAKINRRVMETVRTLLMRLRPAELDELGLAASLDTMISEWNNQYAGQVYCQLIIEGDFQLLSGPLPITLYRIVQEGLTNIAKHSRATQVVVALILAGQAITLTIEDNGIMVVLPLAENKGIGLLGIRERVNGLGGQLDLAARKGGGLIVKVILPMQITSEI</sequence>
<evidence type="ECO:0000256" key="4">
    <source>
        <dbReference type="SAM" id="Phobius"/>
    </source>
</evidence>
<comment type="caution">
    <text evidence="6">The sequence shown here is derived from an EMBL/GenBank/DDBJ whole genome shotgun (WGS) entry which is preliminary data.</text>
</comment>
<dbReference type="GO" id="GO:0000155">
    <property type="term" value="F:phosphorelay sensor kinase activity"/>
    <property type="evidence" value="ECO:0007669"/>
    <property type="project" value="InterPro"/>
</dbReference>
<dbReference type="PROSITE" id="PS50109">
    <property type="entry name" value="HIS_KIN"/>
    <property type="match status" value="1"/>
</dbReference>
<dbReference type="AlphaFoldDB" id="V5C9I5"/>
<protein>
    <submittedName>
        <fullName evidence="6">Integral membrane sensor signal transduction histidine kinase</fullName>
    </submittedName>
</protein>
<dbReference type="RefSeq" id="WP_023493570.1">
    <property type="nucleotide sequence ID" value="NZ_AYLO01000020.1"/>
</dbReference>
<dbReference type="OrthoDB" id="9797605at2"/>
<keyword evidence="4" id="KW-1133">Transmembrane helix</keyword>
<dbReference type="eggNOG" id="COG4585">
    <property type="taxonomic scope" value="Bacteria"/>
</dbReference>
<evidence type="ECO:0000256" key="3">
    <source>
        <dbReference type="ARBA" id="ARBA00023012"/>
    </source>
</evidence>
<accession>V5C9I5</accession>
<name>V5C9I5_9GAMM</name>
<feature type="domain" description="Histidine kinase" evidence="5">
    <location>
        <begin position="359"/>
        <end position="447"/>
    </location>
</feature>
<evidence type="ECO:0000256" key="2">
    <source>
        <dbReference type="ARBA" id="ARBA00022777"/>
    </source>
</evidence>
<dbReference type="Pfam" id="PF02518">
    <property type="entry name" value="HATPase_c"/>
    <property type="match status" value="1"/>
</dbReference>
<dbReference type="InterPro" id="IPR011712">
    <property type="entry name" value="Sig_transdc_His_kin_sub3_dim/P"/>
</dbReference>
<evidence type="ECO:0000259" key="5">
    <source>
        <dbReference type="PROSITE" id="PS50109"/>
    </source>
</evidence>